<organism evidence="2 3">
    <name type="scientific">Serendipita indica (strain DSM 11827)</name>
    <name type="common">Root endophyte fungus</name>
    <name type="synonym">Piriformospora indica</name>
    <dbReference type="NCBI Taxonomy" id="1109443"/>
    <lineage>
        <taxon>Eukaryota</taxon>
        <taxon>Fungi</taxon>
        <taxon>Dikarya</taxon>
        <taxon>Basidiomycota</taxon>
        <taxon>Agaricomycotina</taxon>
        <taxon>Agaricomycetes</taxon>
        <taxon>Sebacinales</taxon>
        <taxon>Serendipitaceae</taxon>
        <taxon>Serendipita</taxon>
    </lineage>
</organism>
<keyword evidence="3" id="KW-1185">Reference proteome</keyword>
<feature type="compositionally biased region" description="Basic residues" evidence="1">
    <location>
        <begin position="18"/>
        <end position="28"/>
    </location>
</feature>
<dbReference type="HOGENOM" id="CLU_363333_0_0_1"/>
<feature type="region of interest" description="Disordered" evidence="1">
    <location>
        <begin position="295"/>
        <end position="343"/>
    </location>
</feature>
<feature type="region of interest" description="Disordered" evidence="1">
    <location>
        <begin position="369"/>
        <end position="463"/>
    </location>
</feature>
<feature type="compositionally biased region" description="Low complexity" evidence="1">
    <location>
        <begin position="128"/>
        <end position="140"/>
    </location>
</feature>
<name>G4TNK7_SERID</name>
<dbReference type="Proteomes" id="UP000007148">
    <property type="component" value="Unassembled WGS sequence"/>
</dbReference>
<proteinExistence type="predicted"/>
<sequence length="769" mass="82649">MTDPPGHSPTESSQHNPKGPRRNQRGHTRANAPPAATSRRSTLDFALPGSFQESSTLSPPTADVRHCSTVSPLSDGAPRSMFDGSPRTFTIPPSSSFDYPLTAAPSAHLSASPLHQNATSTEVQTGLPSSAGASSSAGPPKSRKGHGKRAEDDPETEWEGQLGLHNLLIEQARLDAGDDGVQCMSRFLDKFKKEKKYPVIRTVSLKAPDVASGEGWYGCAVCAFPTCMKNVIVNHVVMAHKDMWTFATLSNYFKKSPRWNDGKTVEDLMRHRKECKKALQAQAVAKAAASKVATARQANERNQVCHPSGSYPGENSVPSSSSTSGRRYGAGTKGKQRARQQHQVQTIEFDGNRLLQSLTIVDHSGSTLRAQASVARNTTKRKAPPPDSRGSSPQTHASDNLTPRSGGTSISVMNGPKRPCVRRTPPAHPPRRYGDAPVQSIVLDDTPTPPGNPILVSSSSQAQDLTNLENSLQAPHSTPPEGIPMDYVSHYSLDARSSVPVGPMPMTTTQQLPSHPAFRDFGNPRLIQSLYNDIASAFMKNNLPKPGEWWLVWCWPFNGIPGQTVVPPDNNVQMDVVDQSQEFHLNGQLDFGSGNEGASAVHDWPYAYQEEMLEAGQAAASASKDNGQTNSSNTSQVPRLNGEPGFGSGNEAGDYVPYWPYTEDMLEAGQAVASASKGKDQTNRSNISQAFPLNGQPDFGFGDEGASIVHSWAYSEGALEAGQVFASTSNGNNQTNIVNKSQVSHLNGYTGFVSGNGGANIILRDELLH</sequence>
<evidence type="ECO:0000256" key="1">
    <source>
        <dbReference type="SAM" id="MobiDB-lite"/>
    </source>
</evidence>
<dbReference type="EMBL" id="CAFZ01000189">
    <property type="protein sequence ID" value="CCA72896.1"/>
    <property type="molecule type" value="Genomic_DNA"/>
</dbReference>
<feature type="region of interest" description="Disordered" evidence="1">
    <location>
        <begin position="115"/>
        <end position="157"/>
    </location>
</feature>
<protein>
    <submittedName>
        <fullName evidence="2">Uncharacterized protein</fullName>
    </submittedName>
</protein>
<feature type="region of interest" description="Disordered" evidence="1">
    <location>
        <begin position="1"/>
        <end position="89"/>
    </location>
</feature>
<comment type="caution">
    <text evidence="2">The sequence shown here is derived from an EMBL/GenBank/DDBJ whole genome shotgun (WGS) entry which is preliminary data.</text>
</comment>
<gene>
    <name evidence="2" type="ORF">PIIN_06832</name>
</gene>
<feature type="region of interest" description="Disordered" evidence="1">
    <location>
        <begin position="617"/>
        <end position="651"/>
    </location>
</feature>
<reference evidence="2 3" key="1">
    <citation type="journal article" date="2011" name="PLoS Pathog.">
        <title>Endophytic Life Strategies Decoded by Genome and Transcriptome Analyses of the Mutualistic Root Symbiont Piriformospora indica.</title>
        <authorList>
            <person name="Zuccaro A."/>
            <person name="Lahrmann U."/>
            <person name="Guldener U."/>
            <person name="Langen G."/>
            <person name="Pfiffi S."/>
            <person name="Biedenkopf D."/>
            <person name="Wong P."/>
            <person name="Samans B."/>
            <person name="Grimm C."/>
            <person name="Basiewicz M."/>
            <person name="Murat C."/>
            <person name="Martin F."/>
            <person name="Kogel K.H."/>
        </authorList>
    </citation>
    <scope>NUCLEOTIDE SEQUENCE [LARGE SCALE GENOMIC DNA]</scope>
    <source>
        <strain evidence="2 3">DSM 11827</strain>
    </source>
</reference>
<dbReference type="InParanoid" id="G4TNK7"/>
<feature type="compositionally biased region" description="Low complexity" evidence="1">
    <location>
        <begin position="310"/>
        <end position="330"/>
    </location>
</feature>
<evidence type="ECO:0000313" key="3">
    <source>
        <dbReference type="Proteomes" id="UP000007148"/>
    </source>
</evidence>
<feature type="compositionally biased region" description="Polar residues" evidence="1">
    <location>
        <begin position="623"/>
        <end position="638"/>
    </location>
</feature>
<feature type="compositionally biased region" description="Polar residues" evidence="1">
    <location>
        <begin position="389"/>
        <end position="412"/>
    </location>
</feature>
<dbReference type="AlphaFoldDB" id="G4TNK7"/>
<accession>G4TNK7</accession>
<evidence type="ECO:0000313" key="2">
    <source>
        <dbReference type="EMBL" id="CCA72896.1"/>
    </source>
</evidence>
<feature type="compositionally biased region" description="Polar residues" evidence="1">
    <location>
        <begin position="116"/>
        <end position="127"/>
    </location>
</feature>